<dbReference type="Pfam" id="PF00651">
    <property type="entry name" value="BTB"/>
    <property type="match status" value="1"/>
</dbReference>
<keyword evidence="4" id="KW-1185">Reference proteome</keyword>
<evidence type="ECO:0000313" key="3">
    <source>
        <dbReference type="EMBL" id="KAH8996791.1"/>
    </source>
</evidence>
<evidence type="ECO:0000313" key="4">
    <source>
        <dbReference type="Proteomes" id="UP001201163"/>
    </source>
</evidence>
<dbReference type="EMBL" id="JAKELL010000008">
    <property type="protein sequence ID" value="KAH8996791.1"/>
    <property type="molecule type" value="Genomic_DNA"/>
</dbReference>
<evidence type="ECO:0000256" key="1">
    <source>
        <dbReference type="SAM" id="MobiDB-lite"/>
    </source>
</evidence>
<name>A0AAD4QG92_9AGAM</name>
<comment type="caution">
    <text evidence="3">The sequence shown here is derived from an EMBL/GenBank/DDBJ whole genome shotgun (WGS) entry which is preliminary data.</text>
</comment>
<dbReference type="PROSITE" id="PS50097">
    <property type="entry name" value="BTB"/>
    <property type="match status" value="1"/>
</dbReference>
<dbReference type="Proteomes" id="UP001201163">
    <property type="component" value="Unassembled WGS sequence"/>
</dbReference>
<reference evidence="3" key="1">
    <citation type="submission" date="2022-01" db="EMBL/GenBank/DDBJ databases">
        <title>Comparative genomics reveals a dynamic genome evolution in the ectomycorrhizal milk-cap (Lactarius) mushrooms.</title>
        <authorList>
            <consortium name="DOE Joint Genome Institute"/>
            <person name="Lebreton A."/>
            <person name="Tang N."/>
            <person name="Kuo A."/>
            <person name="LaButti K."/>
            <person name="Drula E."/>
            <person name="Barry K."/>
            <person name="Clum A."/>
            <person name="Lipzen A."/>
            <person name="Mousain D."/>
            <person name="Ng V."/>
            <person name="Wang R."/>
            <person name="Wang X."/>
            <person name="Dai Y."/>
            <person name="Henrissat B."/>
            <person name="Grigoriev I.V."/>
            <person name="Guerin-Laguette A."/>
            <person name="Yu F."/>
            <person name="Martin F.M."/>
        </authorList>
    </citation>
    <scope>NUCLEOTIDE SEQUENCE</scope>
    <source>
        <strain evidence="3">QP</strain>
    </source>
</reference>
<feature type="compositionally biased region" description="Low complexity" evidence="1">
    <location>
        <begin position="216"/>
        <end position="227"/>
    </location>
</feature>
<accession>A0AAD4QG92</accession>
<sequence>MSNHENKLVRHQEYFFRDGDITIRVEDSLFRFHKYFLTRESKHFHGMLIPNAIPCRDPPGSSETNPIVLKDATTEGFASLLWVFYNPEYSIYKAPLEKWKHILKLAQQWGFAQVEKLCIRELENLSIPPVEKIELYQEFKINQSLLHSSYVALTTRPEPLDVKEGNKLGLDTSLTIARARELARARDHGFLGATEVRSIIEDVFGLGSGPPPSTTPPQTQNQNSTTNDHADKGGKNRNKNNKS</sequence>
<protein>
    <recommendedName>
        <fullName evidence="2">BTB domain-containing protein</fullName>
    </recommendedName>
</protein>
<dbReference type="SMART" id="SM00225">
    <property type="entry name" value="BTB"/>
    <property type="match status" value="1"/>
</dbReference>
<gene>
    <name evidence="3" type="ORF">EDB92DRAFT_1528312</name>
</gene>
<evidence type="ECO:0000259" key="2">
    <source>
        <dbReference type="PROSITE" id="PS50097"/>
    </source>
</evidence>
<feature type="domain" description="BTB" evidence="2">
    <location>
        <begin position="19"/>
        <end position="93"/>
    </location>
</feature>
<dbReference type="AlphaFoldDB" id="A0AAD4QG92"/>
<dbReference type="Gene3D" id="3.30.710.10">
    <property type="entry name" value="Potassium Channel Kv1.1, Chain A"/>
    <property type="match status" value="1"/>
</dbReference>
<feature type="region of interest" description="Disordered" evidence="1">
    <location>
        <begin position="203"/>
        <end position="243"/>
    </location>
</feature>
<dbReference type="SUPFAM" id="SSF54695">
    <property type="entry name" value="POZ domain"/>
    <property type="match status" value="1"/>
</dbReference>
<dbReference type="InterPro" id="IPR000210">
    <property type="entry name" value="BTB/POZ_dom"/>
</dbReference>
<proteinExistence type="predicted"/>
<organism evidence="3 4">
    <name type="scientific">Lactarius akahatsu</name>
    <dbReference type="NCBI Taxonomy" id="416441"/>
    <lineage>
        <taxon>Eukaryota</taxon>
        <taxon>Fungi</taxon>
        <taxon>Dikarya</taxon>
        <taxon>Basidiomycota</taxon>
        <taxon>Agaricomycotina</taxon>
        <taxon>Agaricomycetes</taxon>
        <taxon>Russulales</taxon>
        <taxon>Russulaceae</taxon>
        <taxon>Lactarius</taxon>
    </lineage>
</organism>
<dbReference type="InterPro" id="IPR011333">
    <property type="entry name" value="SKP1/BTB/POZ_sf"/>
</dbReference>